<keyword evidence="3 9" id="KW-0028">Amino-acid biosynthesis</keyword>
<keyword evidence="5 9" id="KW-0663">Pyridoxal phosphate</keyword>
<name>A0A7J0BJ24_9BACT</name>
<dbReference type="RefSeq" id="WP_174404783.1">
    <property type="nucleotide sequence ID" value="NZ_BLVO01000013.1"/>
</dbReference>
<dbReference type="InterPro" id="IPR049704">
    <property type="entry name" value="Aminotrans_3_PPA_site"/>
</dbReference>
<feature type="binding site" evidence="9">
    <location>
        <position position="143"/>
    </location>
    <ligand>
        <name>N(2)-acetyl-L-ornithine</name>
        <dbReference type="ChEBI" id="CHEBI:57805"/>
    </ligand>
</feature>
<feature type="binding site" evidence="9">
    <location>
        <position position="140"/>
    </location>
    <ligand>
        <name>pyridoxal 5'-phosphate</name>
        <dbReference type="ChEBI" id="CHEBI:597326"/>
    </ligand>
</feature>
<organism evidence="10 11">
    <name type="scientific">Desulfovibrio subterraneus</name>
    <dbReference type="NCBI Taxonomy" id="2718620"/>
    <lineage>
        <taxon>Bacteria</taxon>
        <taxon>Pseudomonadati</taxon>
        <taxon>Thermodesulfobacteriota</taxon>
        <taxon>Desulfovibrionia</taxon>
        <taxon>Desulfovibrionales</taxon>
        <taxon>Desulfovibrionaceae</taxon>
        <taxon>Desulfovibrio</taxon>
    </lineage>
</organism>
<dbReference type="InterPro" id="IPR004636">
    <property type="entry name" value="AcOrn/SuccOrn_fam"/>
</dbReference>
<dbReference type="NCBIfam" id="TIGR00707">
    <property type="entry name" value="argD"/>
    <property type="match status" value="1"/>
</dbReference>
<feature type="binding site" evidence="9">
    <location>
        <begin position="107"/>
        <end position="108"/>
    </location>
    <ligand>
        <name>pyridoxal 5'-phosphate</name>
        <dbReference type="ChEBI" id="CHEBI:597326"/>
    </ligand>
</feature>
<evidence type="ECO:0000313" key="10">
    <source>
        <dbReference type="EMBL" id="GFM33094.1"/>
    </source>
</evidence>
<dbReference type="GO" id="GO:0042802">
    <property type="term" value="F:identical protein binding"/>
    <property type="evidence" value="ECO:0007669"/>
    <property type="project" value="TreeGrafter"/>
</dbReference>
<evidence type="ECO:0000256" key="3">
    <source>
        <dbReference type="ARBA" id="ARBA00022605"/>
    </source>
</evidence>
<gene>
    <name evidence="9 10" type="primary">argD</name>
    <name evidence="10" type="ORF">DSM101010T_14590</name>
</gene>
<feature type="modified residue" description="N6-(pyridoxal phosphate)lysine" evidence="9">
    <location>
        <position position="254"/>
    </location>
</feature>
<evidence type="ECO:0000256" key="2">
    <source>
        <dbReference type="ARBA" id="ARBA00022576"/>
    </source>
</evidence>
<evidence type="ECO:0000256" key="4">
    <source>
        <dbReference type="ARBA" id="ARBA00022679"/>
    </source>
</evidence>
<feature type="binding site" evidence="9">
    <location>
        <position position="282"/>
    </location>
    <ligand>
        <name>N(2)-acetyl-L-ornithine</name>
        <dbReference type="ChEBI" id="CHEBI:57805"/>
    </ligand>
</feature>
<dbReference type="Gene3D" id="3.40.640.10">
    <property type="entry name" value="Type I PLP-dependent aspartate aminotransferase-like (Major domain)"/>
    <property type="match status" value="1"/>
</dbReference>
<comment type="caution">
    <text evidence="10">The sequence shown here is derived from an EMBL/GenBank/DDBJ whole genome shotgun (WGS) entry which is preliminary data.</text>
</comment>
<accession>A0A7J0BJ24</accession>
<evidence type="ECO:0000256" key="1">
    <source>
        <dbReference type="ARBA" id="ARBA00011881"/>
    </source>
</evidence>
<evidence type="ECO:0000256" key="7">
    <source>
        <dbReference type="ARBA" id="ARBA00052998"/>
    </source>
</evidence>
<comment type="pathway">
    <text evidence="8">Organosulfur degradation; alkanesulfonate degradation.</text>
</comment>
<dbReference type="GO" id="GO:0005737">
    <property type="term" value="C:cytoplasm"/>
    <property type="evidence" value="ECO:0007669"/>
    <property type="project" value="UniProtKB-SubCell"/>
</dbReference>
<comment type="catalytic activity">
    <reaction evidence="7">
        <text>taurine + pyruvate = sulfoacetaldehyde + L-alanine</text>
        <dbReference type="Rhea" id="RHEA:10420"/>
        <dbReference type="ChEBI" id="CHEBI:15361"/>
        <dbReference type="ChEBI" id="CHEBI:57972"/>
        <dbReference type="ChEBI" id="CHEBI:58246"/>
        <dbReference type="ChEBI" id="CHEBI:507393"/>
        <dbReference type="EC" id="2.6.1.77"/>
    </reaction>
    <physiologicalReaction direction="left-to-right" evidence="7">
        <dbReference type="Rhea" id="RHEA:10421"/>
    </physiologicalReaction>
</comment>
<protein>
    <recommendedName>
        <fullName evidence="9">Acetylornithine aminotransferase</fullName>
        <shortName evidence="9">ACOAT</shortName>
        <ecNumber evidence="9">2.6.1.11</ecNumber>
    </recommendedName>
</protein>
<comment type="pathway">
    <text evidence="9">Amino-acid biosynthesis; L-arginine biosynthesis; N(2)-acetyl-L-ornithine from L-glutamate: step 4/4.</text>
</comment>
<keyword evidence="9" id="KW-0963">Cytoplasm</keyword>
<dbReference type="NCBIfam" id="NF002325">
    <property type="entry name" value="PRK01278.1"/>
    <property type="match status" value="1"/>
</dbReference>
<dbReference type="UniPathway" id="UPA00068">
    <property type="reaction ID" value="UER00109"/>
</dbReference>
<proteinExistence type="inferred from homology"/>
<dbReference type="Pfam" id="PF00202">
    <property type="entry name" value="Aminotran_3"/>
    <property type="match status" value="1"/>
</dbReference>
<feature type="binding site" evidence="9">
    <location>
        <position position="283"/>
    </location>
    <ligand>
        <name>pyridoxal 5'-phosphate</name>
        <dbReference type="ChEBI" id="CHEBI:597326"/>
    </ligand>
</feature>
<comment type="catalytic activity">
    <reaction evidence="9">
        <text>N(2)-acetyl-L-ornithine + 2-oxoglutarate = N-acetyl-L-glutamate 5-semialdehyde + L-glutamate</text>
        <dbReference type="Rhea" id="RHEA:18049"/>
        <dbReference type="ChEBI" id="CHEBI:16810"/>
        <dbReference type="ChEBI" id="CHEBI:29123"/>
        <dbReference type="ChEBI" id="CHEBI:29985"/>
        <dbReference type="ChEBI" id="CHEBI:57805"/>
        <dbReference type="EC" id="2.6.1.11"/>
    </reaction>
</comment>
<dbReference type="EC" id="2.6.1.11" evidence="9"/>
<dbReference type="SUPFAM" id="SSF53383">
    <property type="entry name" value="PLP-dependent transferases"/>
    <property type="match status" value="1"/>
</dbReference>
<dbReference type="PROSITE" id="PS00600">
    <property type="entry name" value="AA_TRANSFER_CLASS_3"/>
    <property type="match status" value="1"/>
</dbReference>
<dbReference type="PANTHER" id="PTHR11986">
    <property type="entry name" value="AMINOTRANSFERASE CLASS III"/>
    <property type="match status" value="1"/>
</dbReference>
<comment type="cofactor">
    <cofactor evidence="9">
        <name>pyridoxal 5'-phosphate</name>
        <dbReference type="ChEBI" id="CHEBI:597326"/>
    </cofactor>
    <text evidence="9">Binds 1 pyridoxal phosphate per subunit.</text>
</comment>
<comment type="similarity">
    <text evidence="9">Belongs to the class-III pyridoxal-phosphate-dependent aminotransferase family. ArgD subfamily.</text>
</comment>
<dbReference type="InterPro" id="IPR015424">
    <property type="entry name" value="PyrdxlP-dep_Trfase"/>
</dbReference>
<dbReference type="GO" id="GO:0003992">
    <property type="term" value="F:N2-acetyl-L-ornithine:2-oxoglutarate 5-aminotransferase activity"/>
    <property type="evidence" value="ECO:0007669"/>
    <property type="project" value="UniProtKB-UniRule"/>
</dbReference>
<evidence type="ECO:0000256" key="8">
    <source>
        <dbReference type="ARBA" id="ARBA00060602"/>
    </source>
</evidence>
<dbReference type="CDD" id="cd00610">
    <property type="entry name" value="OAT_like"/>
    <property type="match status" value="1"/>
</dbReference>
<evidence type="ECO:0000313" key="11">
    <source>
        <dbReference type="Proteomes" id="UP000503840"/>
    </source>
</evidence>
<dbReference type="HAMAP" id="MF_01107">
    <property type="entry name" value="ArgD_aminotrans_3"/>
    <property type="match status" value="1"/>
</dbReference>
<dbReference type="InterPro" id="IPR015421">
    <property type="entry name" value="PyrdxlP-dep_Trfase_major"/>
</dbReference>
<keyword evidence="9" id="KW-0055">Arginine biosynthesis</keyword>
<dbReference type="Proteomes" id="UP000503840">
    <property type="component" value="Unassembled WGS sequence"/>
</dbReference>
<keyword evidence="11" id="KW-1185">Reference proteome</keyword>
<reference evidence="10 11" key="1">
    <citation type="submission" date="2020-05" db="EMBL/GenBank/DDBJ databases">
        <title>Draft genome sequence of Desulfovibrio sp. strain HN2T.</title>
        <authorList>
            <person name="Ueno A."/>
            <person name="Tamazawa S."/>
            <person name="Tamamura S."/>
            <person name="Murakami T."/>
            <person name="Kiyama T."/>
            <person name="Inomata H."/>
            <person name="Amano Y."/>
            <person name="Miyakawa K."/>
            <person name="Tamaki H."/>
            <person name="Naganuma T."/>
            <person name="Kaneko K."/>
        </authorList>
    </citation>
    <scope>NUCLEOTIDE SEQUENCE [LARGE SCALE GENOMIC DNA]</scope>
    <source>
        <strain evidence="10 11">HN2</strain>
    </source>
</reference>
<keyword evidence="4 9" id="KW-0808">Transferase</keyword>
<comment type="subunit">
    <text evidence="9">Homodimer.</text>
</comment>
<dbReference type="Gene3D" id="3.90.1150.10">
    <property type="entry name" value="Aspartate Aminotransferase, domain 1"/>
    <property type="match status" value="1"/>
</dbReference>
<dbReference type="GO" id="GO:0030170">
    <property type="term" value="F:pyridoxal phosphate binding"/>
    <property type="evidence" value="ECO:0007669"/>
    <property type="project" value="InterPro"/>
</dbReference>
<comment type="miscellaneous">
    <text evidence="9">May also have succinyldiaminopimelate aminotransferase activity, thus carrying out the corresponding step in lysine biosynthesis.</text>
</comment>
<evidence type="ECO:0000256" key="5">
    <source>
        <dbReference type="ARBA" id="ARBA00022898"/>
    </source>
</evidence>
<dbReference type="PANTHER" id="PTHR11986:SF79">
    <property type="entry name" value="ACETYLORNITHINE AMINOTRANSFERASE, MITOCHONDRIAL"/>
    <property type="match status" value="1"/>
</dbReference>
<dbReference type="GO" id="GO:0031299">
    <property type="term" value="F:taurine-pyruvate aminotransferase activity"/>
    <property type="evidence" value="ECO:0007669"/>
    <property type="project" value="UniProtKB-EC"/>
</dbReference>
<feature type="binding site" evidence="9">
    <location>
        <begin position="225"/>
        <end position="228"/>
    </location>
    <ligand>
        <name>pyridoxal 5'-phosphate</name>
        <dbReference type="ChEBI" id="CHEBI:597326"/>
    </ligand>
</feature>
<evidence type="ECO:0000256" key="9">
    <source>
        <dbReference type="HAMAP-Rule" id="MF_01107"/>
    </source>
</evidence>
<evidence type="ECO:0000256" key="6">
    <source>
        <dbReference type="ARBA" id="ARBA00023317"/>
    </source>
</evidence>
<comment type="subcellular location">
    <subcellularLocation>
        <location evidence="9">Cytoplasm</location>
    </subcellularLocation>
</comment>
<dbReference type="PIRSF" id="PIRSF000521">
    <property type="entry name" value="Transaminase_4ab_Lys_Orn"/>
    <property type="match status" value="1"/>
</dbReference>
<dbReference type="GO" id="GO:0006526">
    <property type="term" value="P:L-arginine biosynthetic process"/>
    <property type="evidence" value="ECO:0007669"/>
    <property type="project" value="UniProtKB-UniRule"/>
</dbReference>
<keyword evidence="2 9" id="KW-0032">Aminotransferase</keyword>
<dbReference type="InterPro" id="IPR015422">
    <property type="entry name" value="PyrdxlP-dep_Trfase_small"/>
</dbReference>
<sequence length="401" mass="43464">MSDTFDALKKREEALLCRTYGRYPLAVKSALGARLYDFDGREYIDLLAGIAVTNVGHCRSELADVVAEQARKLVHVSNLFYQEEQLVLAEKLLATNHFTKVFFCNSGAEANEAAIKIARRYAQRVKGRDAGEIITFTGAFHGRTLATVAATGQAKFQDGFAPIPTGFRQVEWGNLEALAEAMGPQTAGVLVEIVQGEGGVRPMTAEFAKGIQKLCRERGVLFMVDEIQTGLCRTGKFWAFQNYGLEPDVATSAKALANGLPMGAMMTTDEVARGFEPGSHATTFGAGATMSAVAAKVIDIMRDEKLDERAAELGEYAMGLFRSIGERHPGTIAEVRGMGLMIGVVLAFPGQEIWKALMAKGFVLNLTQERVLRLVPPLVIAREDIDAFAAALEELLAAHTV</sequence>
<dbReference type="EMBL" id="BLVO01000013">
    <property type="protein sequence ID" value="GFM33094.1"/>
    <property type="molecule type" value="Genomic_DNA"/>
</dbReference>
<dbReference type="InterPro" id="IPR005814">
    <property type="entry name" value="Aminotrans_3"/>
</dbReference>
<comment type="subunit">
    <text evidence="1">Homotetramer.</text>
</comment>
<dbReference type="FunFam" id="3.40.640.10:FF:000004">
    <property type="entry name" value="Acetylornithine aminotransferase"/>
    <property type="match status" value="1"/>
</dbReference>
<dbReference type="InterPro" id="IPR050103">
    <property type="entry name" value="Class-III_PLP-dep_AT"/>
</dbReference>
<keyword evidence="6" id="KW-0670">Pyruvate</keyword>
<dbReference type="AlphaFoldDB" id="A0A7J0BJ24"/>